<organism evidence="1">
    <name type="scientific">Rhizophagus irregularis (strain DAOM 181602 / DAOM 197198 / MUCL 43194)</name>
    <name type="common">Arbuscular mycorrhizal fungus</name>
    <name type="synonym">Glomus intraradices</name>
    <dbReference type="NCBI Taxonomy" id="747089"/>
    <lineage>
        <taxon>Eukaryota</taxon>
        <taxon>Fungi</taxon>
        <taxon>Fungi incertae sedis</taxon>
        <taxon>Mucoromycota</taxon>
        <taxon>Glomeromycotina</taxon>
        <taxon>Glomeromycetes</taxon>
        <taxon>Glomerales</taxon>
        <taxon>Glomeraceae</taxon>
        <taxon>Rhizophagus</taxon>
    </lineage>
</organism>
<evidence type="ECO:0000313" key="1">
    <source>
        <dbReference type="EMBL" id="ERZ98762.1"/>
    </source>
</evidence>
<gene>
    <name evidence="1" type="ORF">GLOINDRAFT_10216</name>
</gene>
<protein>
    <submittedName>
        <fullName evidence="1">Uncharacterized protein</fullName>
    </submittedName>
</protein>
<dbReference type="HOGENOM" id="CLU_3056217_0_0_1"/>
<name>U9SXJ1_RHIID</name>
<accession>U9SXJ1</accession>
<reference evidence="1" key="1">
    <citation type="submission" date="2013-07" db="EMBL/GenBank/DDBJ databases">
        <title>The genome of an arbuscular mycorrhizal fungus provides insights into the evolution of the oldest plant symbiosis.</title>
        <authorList>
            <consortium name="DOE Joint Genome Institute"/>
            <person name="Tisserant E."/>
            <person name="Malbreil M."/>
            <person name="Kuo A."/>
            <person name="Kohler A."/>
            <person name="Symeonidi A."/>
            <person name="Balestrini R."/>
            <person name="Charron P."/>
            <person name="Duensing N."/>
            <person name="Frei-dit-Frey N."/>
            <person name="Gianinazzi-Pearson V."/>
            <person name="Gilbert B."/>
            <person name="Handa Y."/>
            <person name="Hijri M."/>
            <person name="Kaul R."/>
            <person name="Kawaguchi M."/>
            <person name="Krajinski F."/>
            <person name="Lammers P."/>
            <person name="Lapierre D."/>
            <person name="Masclaux F.G."/>
            <person name="Murat C."/>
            <person name="Morin E."/>
            <person name="Ndikumana S."/>
            <person name="Pagni M."/>
            <person name="Petitpierre D."/>
            <person name="Requena N."/>
            <person name="Rosikiewicz P."/>
            <person name="Riley R."/>
            <person name="Saito K."/>
            <person name="San Clemente H."/>
            <person name="Shapiro H."/>
            <person name="van Tuinen D."/>
            <person name="Becard G."/>
            <person name="Bonfante P."/>
            <person name="Paszkowski U."/>
            <person name="Shachar-Hill Y."/>
            <person name="Young J.P."/>
            <person name="Sanders I.R."/>
            <person name="Henrissat B."/>
            <person name="Rensing S.A."/>
            <person name="Grigoriev I.V."/>
            <person name="Corradi N."/>
            <person name="Roux C."/>
            <person name="Martin F."/>
        </authorList>
    </citation>
    <scope>NUCLEOTIDE SEQUENCE</scope>
    <source>
        <strain evidence="1">DAOM 197198</strain>
    </source>
</reference>
<feature type="non-terminal residue" evidence="1">
    <location>
        <position position="1"/>
    </location>
</feature>
<sequence>AAPSVSYATFRSSSGLFGRVGFIFDGMRKENWGYMFFEFYSFVLDDFSRRGDEI</sequence>
<dbReference type="AlphaFoldDB" id="U9SXJ1"/>
<proteinExistence type="predicted"/>
<dbReference type="EMBL" id="KI298521">
    <property type="protein sequence ID" value="ERZ98762.1"/>
    <property type="molecule type" value="Genomic_DNA"/>
</dbReference>